<sequence length="109" mass="12714">MTKLTFQEAVKLELETIKTVQGRVNQNTVEATMARFVLKEDLCELKNEWPTTYDLDEDTRDRLIAHARQDAALAYYSSNNTKKEVRRLRFLVWALGVTNLGFLIFLSMR</sequence>
<reference evidence="2 3" key="1">
    <citation type="submission" date="2017-04" db="EMBL/GenBank/DDBJ databases">
        <title>Complete genome sequences of Rhizobium genomic linages associated to common bean (phaseolus vulgaris).</title>
        <authorList>
            <person name="Santamaria R.I."/>
            <person name="Bustos P."/>
            <person name="Perez-Carrascal O."/>
            <person name="Martinez-Flores I."/>
            <person name="Juarez S."/>
            <person name="Lozano L."/>
            <person name="Miranda F."/>
            <person name="Vinuesa P."/>
            <person name="Martinez-Romero E."/>
            <person name="Cevallos M.A."/>
            <person name="Romero D."/>
            <person name="Davila G."/>
            <person name="Gonzalez V."/>
        </authorList>
    </citation>
    <scope>NUCLEOTIDE SEQUENCE [LARGE SCALE GENOMIC DNA]</scope>
    <source>
        <strain evidence="2 3">NXC12</strain>
    </source>
</reference>
<proteinExistence type="predicted"/>
<dbReference type="EMBL" id="CP020906">
    <property type="protein sequence ID" value="ARQ08618.1"/>
    <property type="molecule type" value="Genomic_DNA"/>
</dbReference>
<protein>
    <submittedName>
        <fullName evidence="2">Uncharacterized protein</fullName>
    </submittedName>
</protein>
<evidence type="ECO:0000313" key="3">
    <source>
        <dbReference type="Proteomes" id="UP000194159"/>
    </source>
</evidence>
<dbReference type="AlphaFoldDB" id="A0AAN1BCN1"/>
<name>A0AAN1BCN1_RHIET</name>
<feature type="transmembrane region" description="Helical" evidence="1">
    <location>
        <begin position="90"/>
        <end position="108"/>
    </location>
</feature>
<organism evidence="2 3">
    <name type="scientific">Rhizobium etli</name>
    <dbReference type="NCBI Taxonomy" id="29449"/>
    <lineage>
        <taxon>Bacteria</taxon>
        <taxon>Pseudomonadati</taxon>
        <taxon>Pseudomonadota</taxon>
        <taxon>Alphaproteobacteria</taxon>
        <taxon>Hyphomicrobiales</taxon>
        <taxon>Rhizobiaceae</taxon>
        <taxon>Rhizobium/Agrobacterium group</taxon>
        <taxon>Rhizobium</taxon>
    </lineage>
</organism>
<evidence type="ECO:0000256" key="1">
    <source>
        <dbReference type="SAM" id="Phobius"/>
    </source>
</evidence>
<evidence type="ECO:0000313" key="2">
    <source>
        <dbReference type="EMBL" id="ARQ08618.1"/>
    </source>
</evidence>
<keyword evidence="1" id="KW-0812">Transmembrane</keyword>
<keyword evidence="1" id="KW-1133">Transmembrane helix</keyword>
<gene>
    <name evidence="2" type="ORF">NXC12_CH00527</name>
</gene>
<dbReference type="Proteomes" id="UP000194159">
    <property type="component" value="Chromosome"/>
</dbReference>
<keyword evidence="1" id="KW-0472">Membrane</keyword>
<accession>A0AAN1BCN1</accession>
<dbReference type="RefSeq" id="WP_086081592.1">
    <property type="nucleotide sequence ID" value="NZ_CP020906.1"/>
</dbReference>